<keyword evidence="10" id="KW-0133">Cell shape</keyword>
<gene>
    <name evidence="21" type="ORF">E4U82_06160</name>
</gene>
<evidence type="ECO:0000256" key="4">
    <source>
        <dbReference type="ARBA" id="ARBA00022645"/>
    </source>
</evidence>
<evidence type="ECO:0000256" key="9">
    <source>
        <dbReference type="ARBA" id="ARBA00022801"/>
    </source>
</evidence>
<dbReference type="GO" id="GO:0008658">
    <property type="term" value="F:penicillin binding"/>
    <property type="evidence" value="ECO:0007669"/>
    <property type="project" value="InterPro"/>
</dbReference>
<comment type="catalytic activity">
    <reaction evidence="16">
        <text>Preferential cleavage: (Ac)2-L-Lys-D-Ala-|-D-Ala. Also transpeptidation of peptidyl-alanyl moieties that are N-acyl substituents of D-alanine.</text>
        <dbReference type="EC" id="3.4.16.4"/>
    </reaction>
</comment>
<dbReference type="Pfam" id="PF00905">
    <property type="entry name" value="Transpeptidase"/>
    <property type="match status" value="1"/>
</dbReference>
<keyword evidence="12 18" id="KW-1133">Transmembrane helix</keyword>
<dbReference type="Proteomes" id="UP000298484">
    <property type="component" value="Unassembled WGS sequence"/>
</dbReference>
<evidence type="ECO:0000256" key="17">
    <source>
        <dbReference type="ARBA" id="ARBA00049902"/>
    </source>
</evidence>
<dbReference type="Gene3D" id="1.10.3810.10">
    <property type="entry name" value="Biosynthetic peptidoglycan transglycosylase-like"/>
    <property type="match status" value="1"/>
</dbReference>
<keyword evidence="13 18" id="KW-0472">Membrane</keyword>
<keyword evidence="11" id="KW-0573">Peptidoglycan synthesis</keyword>
<dbReference type="GO" id="GO:0071555">
    <property type="term" value="P:cell wall organization"/>
    <property type="evidence" value="ECO:0007669"/>
    <property type="project" value="UniProtKB-KW"/>
</dbReference>
<feature type="domain" description="Glycosyl transferase family 51" evidence="20">
    <location>
        <begin position="51"/>
        <end position="225"/>
    </location>
</feature>
<keyword evidence="14" id="KW-0511">Multifunctional enzyme</keyword>
<evidence type="ECO:0000313" key="21">
    <source>
        <dbReference type="EMBL" id="TFJ93541.1"/>
    </source>
</evidence>
<evidence type="ECO:0000256" key="8">
    <source>
        <dbReference type="ARBA" id="ARBA00022692"/>
    </source>
</evidence>
<evidence type="ECO:0000256" key="6">
    <source>
        <dbReference type="ARBA" id="ARBA00022676"/>
    </source>
</evidence>
<comment type="caution">
    <text evidence="21">The sequence shown here is derived from an EMBL/GenBank/DDBJ whole genome shotgun (WGS) entry which is preliminary data.</text>
</comment>
<dbReference type="AlphaFoldDB" id="A0A4Y9AGN3"/>
<evidence type="ECO:0000256" key="7">
    <source>
        <dbReference type="ARBA" id="ARBA00022679"/>
    </source>
</evidence>
<dbReference type="OrthoDB" id="9766909at2"/>
<dbReference type="GO" id="GO:0009002">
    <property type="term" value="F:serine-type D-Ala-D-Ala carboxypeptidase activity"/>
    <property type="evidence" value="ECO:0007669"/>
    <property type="project" value="UniProtKB-EC"/>
</dbReference>
<proteinExistence type="inferred from homology"/>
<reference evidence="21 22" key="1">
    <citation type="submission" date="2019-03" db="EMBL/GenBank/DDBJ databases">
        <title>Genome sequence of Lentibacillus salicampi ATCC BAA-719.</title>
        <authorList>
            <person name="Maclea K.S."/>
            <person name="Simoes Junior M."/>
        </authorList>
    </citation>
    <scope>NUCLEOTIDE SEQUENCE [LARGE SCALE GENOMIC DNA]</scope>
    <source>
        <strain evidence="21 22">ATCC BAA-719</strain>
    </source>
</reference>
<dbReference type="InterPro" id="IPR012338">
    <property type="entry name" value="Beta-lactam/transpept-like"/>
</dbReference>
<evidence type="ECO:0000256" key="2">
    <source>
        <dbReference type="ARBA" id="ARBA00007739"/>
    </source>
</evidence>
<evidence type="ECO:0000256" key="3">
    <source>
        <dbReference type="ARBA" id="ARBA00022475"/>
    </source>
</evidence>
<dbReference type="GO" id="GO:0009252">
    <property type="term" value="P:peptidoglycan biosynthetic process"/>
    <property type="evidence" value="ECO:0007669"/>
    <property type="project" value="UniProtKB-KW"/>
</dbReference>
<dbReference type="PANTHER" id="PTHR32282">
    <property type="entry name" value="BINDING PROTEIN TRANSPEPTIDASE, PUTATIVE-RELATED"/>
    <property type="match status" value="1"/>
</dbReference>
<evidence type="ECO:0000259" key="20">
    <source>
        <dbReference type="Pfam" id="PF00912"/>
    </source>
</evidence>
<evidence type="ECO:0000256" key="16">
    <source>
        <dbReference type="ARBA" id="ARBA00034000"/>
    </source>
</evidence>
<organism evidence="21 22">
    <name type="scientific">Lentibacillus salicampi</name>
    <dbReference type="NCBI Taxonomy" id="175306"/>
    <lineage>
        <taxon>Bacteria</taxon>
        <taxon>Bacillati</taxon>
        <taxon>Bacillota</taxon>
        <taxon>Bacilli</taxon>
        <taxon>Bacillales</taxon>
        <taxon>Bacillaceae</taxon>
        <taxon>Lentibacillus</taxon>
    </lineage>
</organism>
<comment type="similarity">
    <text evidence="2">In the N-terminal section; belongs to the glycosyltransferase 51 family.</text>
</comment>
<comment type="similarity">
    <text evidence="1">In the C-terminal section; belongs to the transpeptidase family.</text>
</comment>
<dbReference type="InterPro" id="IPR001460">
    <property type="entry name" value="PCN-bd_Tpept"/>
</dbReference>
<evidence type="ECO:0000313" key="22">
    <source>
        <dbReference type="Proteomes" id="UP000298484"/>
    </source>
</evidence>
<dbReference type="SUPFAM" id="SSF56601">
    <property type="entry name" value="beta-lactamase/transpeptidase-like"/>
    <property type="match status" value="1"/>
</dbReference>
<keyword evidence="6" id="KW-0328">Glycosyltransferase</keyword>
<dbReference type="GO" id="GO:0008360">
    <property type="term" value="P:regulation of cell shape"/>
    <property type="evidence" value="ECO:0007669"/>
    <property type="project" value="UniProtKB-KW"/>
</dbReference>
<keyword evidence="9" id="KW-0378">Hydrolase</keyword>
<evidence type="ECO:0000256" key="12">
    <source>
        <dbReference type="ARBA" id="ARBA00022989"/>
    </source>
</evidence>
<evidence type="ECO:0000256" key="14">
    <source>
        <dbReference type="ARBA" id="ARBA00023268"/>
    </source>
</evidence>
<evidence type="ECO:0000256" key="15">
    <source>
        <dbReference type="ARBA" id="ARBA00023316"/>
    </source>
</evidence>
<dbReference type="InterPro" id="IPR036950">
    <property type="entry name" value="PBP_transglycosylase"/>
</dbReference>
<keyword evidence="7" id="KW-0808">Transferase</keyword>
<keyword evidence="22" id="KW-1185">Reference proteome</keyword>
<keyword evidence="5" id="KW-0645">Protease</keyword>
<dbReference type="SUPFAM" id="SSF53955">
    <property type="entry name" value="Lysozyme-like"/>
    <property type="match status" value="1"/>
</dbReference>
<evidence type="ECO:0000259" key="19">
    <source>
        <dbReference type="Pfam" id="PF00905"/>
    </source>
</evidence>
<sequence length="709" mass="78760">MKKLKWLFLSFVFILMLGLIGYAVILFGGGLIVDEEDMVLDATTTIETNDGTVIGKLYDENRIPITLERIPEHVQEAFIAVEDRRFYDHAGVDFISVVRAVFRDIVAMAKVEGASTITQQLAKNLFLTNDKTWLRKTKEVMAAIHLERHLSKNEILELYLNEIYFGEGVYGVEAASLKFFNKSADALTLSEGALLAGLAKAPNGYSPINHPEKAMNRRDVVLHALEDTDAISTEERLEAQGKTLSLDVQEYEPKPWAASYIDLVLKEAQDKYDLSADEIRRGGYQVFVNINPNIQQIAYENFQDDHYFPGNTERVEGAFIMMEQDSGKIAAAVGGRDYRLGDLNRVTVKRQPGSTMKPLAVYGPAMMQEAYQPYTLIPDQKTEIDGYTATNYDDEYAGMVSVYEALVKSKNAPAVWLLNEIGIPYAKDYLNQLNIPVQDEGLAIALGGLSEGVTPLQMAESYRAFASGGNVVDALAIEQIANREGEVIYEAETKTAEVFSPQVAWNMTSILSRAVTEGTGSAGSYPKALAGKTGSTQHPYVEDAVKDAWFAGFTPEYVSAAWMGYDTSDENHYLTAGSEMPTKLTKDIFSEIDKQESLAASFEKPDNVAALPEPIQLPGDISLHGDYSFGGFSLFNGKLEWTPPDDERIVYHVYQEKEGIDERIGKVEGDNEYTVNRIPFFGSSRYYVVPYDPLTKTEGQKSNTVELSM</sequence>
<dbReference type="RefSeq" id="WP_135109202.1">
    <property type="nucleotide sequence ID" value="NZ_SRHY01000005.1"/>
</dbReference>
<keyword evidence="15" id="KW-0961">Cell wall biogenesis/degradation</keyword>
<dbReference type="PANTHER" id="PTHR32282:SF32">
    <property type="entry name" value="PENICILLIN-BINDING PROTEIN 2A"/>
    <property type="match status" value="1"/>
</dbReference>
<comment type="catalytic activity">
    <reaction evidence="17">
        <text>[GlcNAc-(1-&gt;4)-Mur2Ac(oyl-L-Ala-gamma-D-Glu-L-Lys-D-Ala-D-Ala)](n)-di-trans,octa-cis-undecaprenyl diphosphate + beta-D-GlcNAc-(1-&gt;4)-Mur2Ac(oyl-L-Ala-gamma-D-Glu-L-Lys-D-Ala-D-Ala)-di-trans,octa-cis-undecaprenyl diphosphate = [GlcNAc-(1-&gt;4)-Mur2Ac(oyl-L-Ala-gamma-D-Glu-L-Lys-D-Ala-D-Ala)](n+1)-di-trans,octa-cis-undecaprenyl diphosphate + di-trans,octa-cis-undecaprenyl diphosphate + H(+)</text>
        <dbReference type="Rhea" id="RHEA:23708"/>
        <dbReference type="Rhea" id="RHEA-COMP:9602"/>
        <dbReference type="Rhea" id="RHEA-COMP:9603"/>
        <dbReference type="ChEBI" id="CHEBI:15378"/>
        <dbReference type="ChEBI" id="CHEBI:58405"/>
        <dbReference type="ChEBI" id="CHEBI:60033"/>
        <dbReference type="ChEBI" id="CHEBI:78435"/>
        <dbReference type="EC" id="2.4.99.28"/>
    </reaction>
</comment>
<dbReference type="Pfam" id="PF00912">
    <property type="entry name" value="Transgly"/>
    <property type="match status" value="1"/>
</dbReference>
<evidence type="ECO:0000256" key="1">
    <source>
        <dbReference type="ARBA" id="ARBA00007090"/>
    </source>
</evidence>
<dbReference type="InterPro" id="IPR001264">
    <property type="entry name" value="Glyco_trans_51"/>
</dbReference>
<feature type="domain" description="Penicillin-binding protein transpeptidase" evidence="19">
    <location>
        <begin position="317"/>
        <end position="589"/>
    </location>
</feature>
<keyword evidence="8 18" id="KW-0812">Transmembrane</keyword>
<dbReference type="GO" id="GO:0008955">
    <property type="term" value="F:peptidoglycan glycosyltransferase activity"/>
    <property type="evidence" value="ECO:0007669"/>
    <property type="project" value="UniProtKB-EC"/>
</dbReference>
<dbReference type="NCBIfam" id="TIGR02074">
    <property type="entry name" value="PBP_1a_fam"/>
    <property type="match status" value="1"/>
</dbReference>
<evidence type="ECO:0000256" key="5">
    <source>
        <dbReference type="ARBA" id="ARBA00022670"/>
    </source>
</evidence>
<protein>
    <submittedName>
        <fullName evidence="21">Penicillin-binding protein</fullName>
    </submittedName>
</protein>
<keyword evidence="4" id="KW-0121">Carboxypeptidase</keyword>
<evidence type="ECO:0000256" key="10">
    <source>
        <dbReference type="ARBA" id="ARBA00022960"/>
    </source>
</evidence>
<dbReference type="GO" id="GO:0030288">
    <property type="term" value="C:outer membrane-bounded periplasmic space"/>
    <property type="evidence" value="ECO:0007669"/>
    <property type="project" value="TreeGrafter"/>
</dbReference>
<dbReference type="EMBL" id="SRHY01000005">
    <property type="protein sequence ID" value="TFJ93541.1"/>
    <property type="molecule type" value="Genomic_DNA"/>
</dbReference>
<name>A0A4Y9AGN3_9BACI</name>
<feature type="transmembrane region" description="Helical" evidence="18">
    <location>
        <begin position="7"/>
        <end position="33"/>
    </location>
</feature>
<dbReference type="FunFam" id="1.10.3810.10:FF:000001">
    <property type="entry name" value="Penicillin-binding protein 1A"/>
    <property type="match status" value="1"/>
</dbReference>
<evidence type="ECO:0000256" key="13">
    <source>
        <dbReference type="ARBA" id="ARBA00023136"/>
    </source>
</evidence>
<evidence type="ECO:0000256" key="11">
    <source>
        <dbReference type="ARBA" id="ARBA00022984"/>
    </source>
</evidence>
<dbReference type="InterPro" id="IPR023346">
    <property type="entry name" value="Lysozyme-like_dom_sf"/>
</dbReference>
<dbReference type="Gene3D" id="3.40.710.10">
    <property type="entry name" value="DD-peptidase/beta-lactamase superfamily"/>
    <property type="match status" value="1"/>
</dbReference>
<evidence type="ECO:0000256" key="18">
    <source>
        <dbReference type="SAM" id="Phobius"/>
    </source>
</evidence>
<accession>A0A4Y9AGN3</accession>
<dbReference type="InterPro" id="IPR050396">
    <property type="entry name" value="Glycosyltr_51/Transpeptidase"/>
</dbReference>
<keyword evidence="3" id="KW-1003">Cell membrane</keyword>
<dbReference type="GO" id="GO:0006508">
    <property type="term" value="P:proteolysis"/>
    <property type="evidence" value="ECO:0007669"/>
    <property type="project" value="UniProtKB-KW"/>
</dbReference>